<reference evidence="1" key="2">
    <citation type="submission" date="2023-06" db="EMBL/GenBank/DDBJ databases">
        <authorList>
            <consortium name="Lawrence Berkeley National Laboratory"/>
            <person name="Haridas S."/>
            <person name="Hensen N."/>
            <person name="Bonometti L."/>
            <person name="Westerberg I."/>
            <person name="Brannstrom I.O."/>
            <person name="Guillou S."/>
            <person name="Cros-Aarteil S."/>
            <person name="Calhoun S."/>
            <person name="Kuo A."/>
            <person name="Mondo S."/>
            <person name="Pangilinan J."/>
            <person name="Riley R."/>
            <person name="Labutti K."/>
            <person name="Andreopoulos B."/>
            <person name="Lipzen A."/>
            <person name="Chen C."/>
            <person name="Yanf M."/>
            <person name="Daum C."/>
            <person name="Ng V."/>
            <person name="Clum A."/>
            <person name="Steindorff A."/>
            <person name="Ohm R."/>
            <person name="Martin F."/>
            <person name="Silar P."/>
            <person name="Natvig D."/>
            <person name="Lalanne C."/>
            <person name="Gautier V."/>
            <person name="Ament-Velasquez S.L."/>
            <person name="Kruys A."/>
            <person name="Hutchinson M.I."/>
            <person name="Powell A.J."/>
            <person name="Barry K."/>
            <person name="Miller A.N."/>
            <person name="Grigoriev I.V."/>
            <person name="Debuchy R."/>
            <person name="Gladieux P."/>
            <person name="Thoren M.H."/>
            <person name="Johannesson H."/>
        </authorList>
    </citation>
    <scope>NUCLEOTIDE SEQUENCE</scope>
    <source>
        <strain evidence="1">CBS 314.62</strain>
    </source>
</reference>
<dbReference type="Proteomes" id="UP001270362">
    <property type="component" value="Unassembled WGS sequence"/>
</dbReference>
<gene>
    <name evidence="1" type="ORF">B0T22DRAFT_40901</name>
</gene>
<reference evidence="1" key="1">
    <citation type="journal article" date="2023" name="Mol. Phylogenet. Evol.">
        <title>Genome-scale phylogeny and comparative genomics of the fungal order Sordariales.</title>
        <authorList>
            <person name="Hensen N."/>
            <person name="Bonometti L."/>
            <person name="Westerberg I."/>
            <person name="Brannstrom I.O."/>
            <person name="Guillou S."/>
            <person name="Cros-Aarteil S."/>
            <person name="Calhoun S."/>
            <person name="Haridas S."/>
            <person name="Kuo A."/>
            <person name="Mondo S."/>
            <person name="Pangilinan J."/>
            <person name="Riley R."/>
            <person name="LaButti K."/>
            <person name="Andreopoulos B."/>
            <person name="Lipzen A."/>
            <person name="Chen C."/>
            <person name="Yan M."/>
            <person name="Daum C."/>
            <person name="Ng V."/>
            <person name="Clum A."/>
            <person name="Steindorff A."/>
            <person name="Ohm R.A."/>
            <person name="Martin F."/>
            <person name="Silar P."/>
            <person name="Natvig D.O."/>
            <person name="Lalanne C."/>
            <person name="Gautier V."/>
            <person name="Ament-Velasquez S.L."/>
            <person name="Kruys A."/>
            <person name="Hutchinson M.I."/>
            <person name="Powell A.J."/>
            <person name="Barry K."/>
            <person name="Miller A.N."/>
            <person name="Grigoriev I.V."/>
            <person name="Debuchy R."/>
            <person name="Gladieux P."/>
            <person name="Hiltunen Thoren M."/>
            <person name="Johannesson H."/>
        </authorList>
    </citation>
    <scope>NUCLEOTIDE SEQUENCE</scope>
    <source>
        <strain evidence="1">CBS 314.62</strain>
    </source>
</reference>
<evidence type="ECO:0000313" key="1">
    <source>
        <dbReference type="EMBL" id="KAK3693467.1"/>
    </source>
</evidence>
<comment type="caution">
    <text evidence="1">The sequence shown here is derived from an EMBL/GenBank/DDBJ whole genome shotgun (WGS) entry which is preliminary data.</text>
</comment>
<dbReference type="EMBL" id="JAULSO010000001">
    <property type="protein sequence ID" value="KAK3693467.1"/>
    <property type="molecule type" value="Genomic_DNA"/>
</dbReference>
<name>A0AAE0XHE1_9PEZI</name>
<protein>
    <submittedName>
        <fullName evidence="1">Uncharacterized protein</fullName>
    </submittedName>
</protein>
<sequence>MNHIDHAPVDPICQRIHIRRPGGFYSTPDWTFAELERLKTISPTLKMKIIELRHDQDSDWLIVPEDRVGVDHATIVRVFDLLGATETNVATRAQDLSKYCNALWHFHVIPARFTECRQWRATEDNGDNRDAPEGDWCWRYSVHDGSPETHETALRLANIALILGNEAMFQREIKTVIWDWRDARAIVPTPVRQLQFGGPDGLNDRRAKEKLLIIDHMHRYLDRRRIAGNFDVRQTERELQDQGMILHEPDQFPQSSIYKMLDDIEHIILRPRRASGSHQSIYGTHPRHRGGGGGWVARIRALEERLEARLSGGDSHREFVRGMLDDANAYIAARQKEVAKNMIQARKDELAMWEWDML</sequence>
<keyword evidence="2" id="KW-1185">Reference proteome</keyword>
<evidence type="ECO:0000313" key="2">
    <source>
        <dbReference type="Proteomes" id="UP001270362"/>
    </source>
</evidence>
<organism evidence="1 2">
    <name type="scientific">Podospora appendiculata</name>
    <dbReference type="NCBI Taxonomy" id="314037"/>
    <lineage>
        <taxon>Eukaryota</taxon>
        <taxon>Fungi</taxon>
        <taxon>Dikarya</taxon>
        <taxon>Ascomycota</taxon>
        <taxon>Pezizomycotina</taxon>
        <taxon>Sordariomycetes</taxon>
        <taxon>Sordariomycetidae</taxon>
        <taxon>Sordariales</taxon>
        <taxon>Podosporaceae</taxon>
        <taxon>Podospora</taxon>
    </lineage>
</organism>
<dbReference type="AlphaFoldDB" id="A0AAE0XHE1"/>
<proteinExistence type="predicted"/>
<accession>A0AAE0XHE1</accession>